<dbReference type="EMBL" id="OU015569">
    <property type="protein sequence ID" value="CAG5095903.1"/>
    <property type="molecule type" value="Genomic_DNA"/>
</dbReference>
<evidence type="ECO:0000313" key="1">
    <source>
        <dbReference type="EMBL" id="CAG5095903.1"/>
    </source>
</evidence>
<gene>
    <name evidence="1" type="ORF">OKIOD_LOCUS5950</name>
</gene>
<proteinExistence type="predicted"/>
<name>A0ABN7SFX8_OIKDI</name>
<evidence type="ECO:0000313" key="2">
    <source>
        <dbReference type="Proteomes" id="UP001158576"/>
    </source>
</evidence>
<sequence length="210" mass="23662">MVHFGAHKKKYTATKQKYASTSNESISKLPIITEKEAVLAELAKKGKKFAEDSGYSSGNSQEPLENDFFRAEEDARRQVLDDSGDQNLEIAFDMQHNIRHIAHDVFNIPTELRITRVIGDSVRGARKIGLLILSRASDELRRAVVRILTPITNMIVQAVGSIVFLMEFQPVCGIVDNKSLFEMIFQNLPSKYASEFCQNLKRCEIAKKVS</sequence>
<accession>A0ABN7SFX8</accession>
<keyword evidence="2" id="KW-1185">Reference proteome</keyword>
<organism evidence="1 2">
    <name type="scientific">Oikopleura dioica</name>
    <name type="common">Tunicate</name>
    <dbReference type="NCBI Taxonomy" id="34765"/>
    <lineage>
        <taxon>Eukaryota</taxon>
        <taxon>Metazoa</taxon>
        <taxon>Chordata</taxon>
        <taxon>Tunicata</taxon>
        <taxon>Appendicularia</taxon>
        <taxon>Copelata</taxon>
        <taxon>Oikopleuridae</taxon>
        <taxon>Oikopleura</taxon>
    </lineage>
</organism>
<dbReference type="Proteomes" id="UP001158576">
    <property type="component" value="Chromosome XSR"/>
</dbReference>
<reference evidence="1 2" key="1">
    <citation type="submission" date="2021-04" db="EMBL/GenBank/DDBJ databases">
        <authorList>
            <person name="Bliznina A."/>
        </authorList>
    </citation>
    <scope>NUCLEOTIDE SEQUENCE [LARGE SCALE GENOMIC DNA]</scope>
</reference>
<protein>
    <submittedName>
        <fullName evidence="1">Oidioi.mRNA.OKI2018_I69.XSR.g14392.t1.cds</fullName>
    </submittedName>
</protein>